<dbReference type="EMBL" id="WHJH01000016">
    <property type="protein sequence ID" value="NHZ90358.1"/>
    <property type="molecule type" value="Genomic_DNA"/>
</dbReference>
<evidence type="ECO:0000313" key="2">
    <source>
        <dbReference type="Proteomes" id="UP000609726"/>
    </source>
</evidence>
<sequence length="227" mass="25223">MQLVIYVRDNARQLHHSVRRRASAGGFHFMPPYRPPEGALPVRIIMPNPRLFIAPLLLAVLSACSTYVPPPSKPTATLVMYMENETPTPRMRIGRAVAFEDNECGAPRTNHVINSAISMDDVDEIPRKQIAAEQEFTFAMEASHVLWGGNSGCSVTATFTPKAGQTYDARMYTRGNSQRCEMIIVDQDNHEVPSTRPAYSCMHGMNGINKNGQGWYKAISVSVTIVR</sequence>
<proteinExistence type="predicted"/>
<protein>
    <recommendedName>
        <fullName evidence="3">Lipoprotein</fullName>
    </recommendedName>
</protein>
<comment type="caution">
    <text evidence="1">The sequence shown here is derived from an EMBL/GenBank/DDBJ whole genome shotgun (WGS) entry which is preliminary data.</text>
</comment>
<keyword evidence="2" id="KW-1185">Reference proteome</keyword>
<dbReference type="RefSeq" id="WP_166876528.1">
    <property type="nucleotide sequence ID" value="NZ_WHJH01000016.1"/>
</dbReference>
<evidence type="ECO:0000313" key="1">
    <source>
        <dbReference type="EMBL" id="NHZ90358.1"/>
    </source>
</evidence>
<organism evidence="1 2">
    <name type="scientific">Massilia mucilaginosa</name>
    <dbReference type="NCBI Taxonomy" id="2609282"/>
    <lineage>
        <taxon>Bacteria</taxon>
        <taxon>Pseudomonadati</taxon>
        <taxon>Pseudomonadota</taxon>
        <taxon>Betaproteobacteria</taxon>
        <taxon>Burkholderiales</taxon>
        <taxon>Oxalobacteraceae</taxon>
        <taxon>Telluria group</taxon>
        <taxon>Massilia</taxon>
    </lineage>
</organism>
<evidence type="ECO:0008006" key="3">
    <source>
        <dbReference type="Google" id="ProtNLM"/>
    </source>
</evidence>
<reference evidence="1 2" key="1">
    <citation type="submission" date="2019-10" db="EMBL/GenBank/DDBJ databases">
        <title>Taxonomy of Antarctic Massilia spp.: description of Massilia rubra sp. nov., Massilia aquatica sp. nov., Massilia mucilaginosa sp. nov., Massilia frigida sp. nov. isolated from streams, lakes and regoliths.</title>
        <authorList>
            <person name="Holochova P."/>
            <person name="Sedlacek I."/>
            <person name="Kralova S."/>
            <person name="Maslanova I."/>
            <person name="Busse H.-J."/>
            <person name="Stankova E."/>
            <person name="Vrbovska V."/>
            <person name="Kovarovic V."/>
            <person name="Bartak M."/>
            <person name="Svec P."/>
            <person name="Pantucek R."/>
        </authorList>
    </citation>
    <scope>NUCLEOTIDE SEQUENCE [LARGE SCALE GENOMIC DNA]</scope>
    <source>
        <strain evidence="1 2">CCM 8733</strain>
    </source>
</reference>
<dbReference type="Proteomes" id="UP000609726">
    <property type="component" value="Unassembled WGS sequence"/>
</dbReference>
<name>A0ABX0NUC8_9BURK</name>
<accession>A0ABX0NUC8</accession>
<gene>
    <name evidence="1" type="ORF">F2P45_15225</name>
</gene>